<organism evidence="1 2">
    <name type="scientific">Ascaris lumbricoides</name>
    <name type="common">Giant roundworm</name>
    <dbReference type="NCBI Taxonomy" id="6252"/>
    <lineage>
        <taxon>Eukaryota</taxon>
        <taxon>Metazoa</taxon>
        <taxon>Ecdysozoa</taxon>
        <taxon>Nematoda</taxon>
        <taxon>Chromadorea</taxon>
        <taxon>Rhabditida</taxon>
        <taxon>Spirurina</taxon>
        <taxon>Ascaridomorpha</taxon>
        <taxon>Ascaridoidea</taxon>
        <taxon>Ascarididae</taxon>
        <taxon>Ascaris</taxon>
    </lineage>
</organism>
<proteinExistence type="predicted"/>
<dbReference type="AlphaFoldDB" id="A0A0M3HM00"/>
<name>A0A0M3HM00_ASCLU</name>
<keyword evidence="1" id="KW-1185">Reference proteome</keyword>
<evidence type="ECO:0000313" key="1">
    <source>
        <dbReference type="Proteomes" id="UP000036681"/>
    </source>
</evidence>
<evidence type="ECO:0000313" key="2">
    <source>
        <dbReference type="WBParaSite" id="ALUE_0000254501-mRNA-1"/>
    </source>
</evidence>
<accession>A0A0M3HM00</accession>
<dbReference type="Proteomes" id="UP000036681">
    <property type="component" value="Unplaced"/>
</dbReference>
<protein>
    <submittedName>
        <fullName evidence="2">Secreted protein</fullName>
    </submittedName>
</protein>
<reference evidence="2" key="1">
    <citation type="submission" date="2017-02" db="UniProtKB">
        <authorList>
            <consortium name="WormBaseParasite"/>
        </authorList>
    </citation>
    <scope>IDENTIFICATION</scope>
</reference>
<sequence length="91" mass="10512">MKLIFFLKSRLITSRILIYDICIFSFIVHLRTSHPKEKISPIDHFASRLEAVCKDNVVTVFYTFAPLAEVVWPQSEGVSEDSDCHHRTSDD</sequence>
<dbReference type="WBParaSite" id="ALUE_0000254501-mRNA-1">
    <property type="protein sequence ID" value="ALUE_0000254501-mRNA-1"/>
    <property type="gene ID" value="ALUE_0000254501"/>
</dbReference>